<protein>
    <submittedName>
        <fullName evidence="1">Uncharacterized protein</fullName>
    </submittedName>
</protein>
<dbReference type="EMBL" id="CADCVT010000234">
    <property type="protein sequence ID" value="CAA9507774.1"/>
    <property type="molecule type" value="Genomic_DNA"/>
</dbReference>
<evidence type="ECO:0000313" key="1">
    <source>
        <dbReference type="EMBL" id="CAA9507774.1"/>
    </source>
</evidence>
<name>A0A6J4SWT5_9ACTN</name>
<proteinExistence type="predicted"/>
<organism evidence="1">
    <name type="scientific">uncultured Solirubrobacteraceae bacterium</name>
    <dbReference type="NCBI Taxonomy" id="1162706"/>
    <lineage>
        <taxon>Bacteria</taxon>
        <taxon>Bacillati</taxon>
        <taxon>Actinomycetota</taxon>
        <taxon>Thermoleophilia</taxon>
        <taxon>Solirubrobacterales</taxon>
        <taxon>Solirubrobacteraceae</taxon>
        <taxon>environmental samples</taxon>
    </lineage>
</organism>
<sequence>MSKPLTRDNIYVDGNGYIRFGALCGTCTVDVLVPFGSVGGAKAAQASKPRLLRVARASMKGAKGTRTVVKVRLFPRARRAMRDGRTMSGLIVARQGKGTKPEVRRIVIRRKRSK</sequence>
<dbReference type="AlphaFoldDB" id="A0A6J4SWT5"/>
<gene>
    <name evidence="1" type="ORF">AVDCRST_MAG85-2146</name>
</gene>
<reference evidence="1" key="1">
    <citation type="submission" date="2020-02" db="EMBL/GenBank/DDBJ databases">
        <authorList>
            <person name="Meier V. D."/>
        </authorList>
    </citation>
    <scope>NUCLEOTIDE SEQUENCE</scope>
    <source>
        <strain evidence="1">AVDCRST_MAG85</strain>
    </source>
</reference>
<accession>A0A6J4SWT5</accession>